<keyword evidence="4 7" id="KW-0554">One-carbon metabolism</keyword>
<evidence type="ECO:0000313" key="9">
    <source>
        <dbReference type="EMBL" id="HJF94888.1"/>
    </source>
</evidence>
<organism evidence="9 10">
    <name type="scientific">Lachnoclostridium phocaeense</name>
    <dbReference type="NCBI Taxonomy" id="1871021"/>
    <lineage>
        <taxon>Bacteria</taxon>
        <taxon>Bacillati</taxon>
        <taxon>Bacillota</taxon>
        <taxon>Clostridia</taxon>
        <taxon>Lachnospirales</taxon>
        <taxon>Lachnospiraceae</taxon>
    </lineage>
</organism>
<keyword evidence="6 7" id="KW-0560">Oxidoreductase</keyword>
<dbReference type="Gene3D" id="3.40.430.10">
    <property type="entry name" value="Dihydrofolate Reductase, subunit A"/>
    <property type="match status" value="1"/>
</dbReference>
<comment type="caution">
    <text evidence="9">The sequence shown here is derived from an EMBL/GenBank/DDBJ whole genome shotgun (WGS) entry which is preliminary data.</text>
</comment>
<comment type="similarity">
    <text evidence="2 7">Belongs to the dihydrofolate reductase family.</text>
</comment>
<dbReference type="GO" id="GO:0046654">
    <property type="term" value="P:tetrahydrofolate biosynthetic process"/>
    <property type="evidence" value="ECO:0007669"/>
    <property type="project" value="InterPro"/>
</dbReference>
<dbReference type="PANTHER" id="PTHR48069">
    <property type="entry name" value="DIHYDROFOLATE REDUCTASE"/>
    <property type="match status" value="1"/>
</dbReference>
<dbReference type="EMBL" id="DYVY01000147">
    <property type="protein sequence ID" value="HJF94888.1"/>
    <property type="molecule type" value="Genomic_DNA"/>
</dbReference>
<dbReference type="SUPFAM" id="SSF53597">
    <property type="entry name" value="Dihydrofolate reductase-like"/>
    <property type="match status" value="1"/>
</dbReference>
<dbReference type="GO" id="GO:0046655">
    <property type="term" value="P:folic acid metabolic process"/>
    <property type="evidence" value="ECO:0007669"/>
    <property type="project" value="TreeGrafter"/>
</dbReference>
<dbReference type="PIRSF" id="PIRSF000194">
    <property type="entry name" value="DHFR"/>
    <property type="match status" value="1"/>
</dbReference>
<dbReference type="GO" id="GO:0046452">
    <property type="term" value="P:dihydrofolate metabolic process"/>
    <property type="evidence" value="ECO:0007669"/>
    <property type="project" value="TreeGrafter"/>
</dbReference>
<reference evidence="9" key="2">
    <citation type="submission" date="2021-09" db="EMBL/GenBank/DDBJ databases">
        <authorList>
            <person name="Gilroy R."/>
        </authorList>
    </citation>
    <scope>NUCLEOTIDE SEQUENCE</scope>
    <source>
        <strain evidence="9">ChiSjej5B23-16112</strain>
    </source>
</reference>
<dbReference type="GO" id="GO:0004146">
    <property type="term" value="F:dihydrofolate reductase activity"/>
    <property type="evidence" value="ECO:0007669"/>
    <property type="project" value="UniProtKB-EC"/>
</dbReference>
<dbReference type="PROSITE" id="PS51330">
    <property type="entry name" value="DHFR_2"/>
    <property type="match status" value="1"/>
</dbReference>
<reference evidence="9" key="1">
    <citation type="journal article" date="2021" name="PeerJ">
        <title>Extensive microbial diversity within the chicken gut microbiome revealed by metagenomics and culture.</title>
        <authorList>
            <person name="Gilroy R."/>
            <person name="Ravi A."/>
            <person name="Getino M."/>
            <person name="Pursley I."/>
            <person name="Horton D.L."/>
            <person name="Alikhan N.F."/>
            <person name="Baker D."/>
            <person name="Gharbi K."/>
            <person name="Hall N."/>
            <person name="Watson M."/>
            <person name="Adriaenssens E.M."/>
            <person name="Foster-Nyarko E."/>
            <person name="Jarju S."/>
            <person name="Secka A."/>
            <person name="Antonio M."/>
            <person name="Oren A."/>
            <person name="Chaudhuri R.R."/>
            <person name="La Ragione R."/>
            <person name="Hildebrand F."/>
            <person name="Pallen M.J."/>
        </authorList>
    </citation>
    <scope>NUCLEOTIDE SEQUENCE</scope>
    <source>
        <strain evidence="9">ChiSjej5B23-16112</strain>
    </source>
</reference>
<dbReference type="PANTHER" id="PTHR48069:SF3">
    <property type="entry name" value="DIHYDROFOLATE REDUCTASE"/>
    <property type="match status" value="1"/>
</dbReference>
<comment type="function">
    <text evidence="7">Key enzyme in folate metabolism. Catalyzes an essential reaction for de novo glycine and purine synthesis, and for DNA precursor synthesis.</text>
</comment>
<dbReference type="InterPro" id="IPR012259">
    <property type="entry name" value="DHFR"/>
</dbReference>
<feature type="domain" description="DHFR" evidence="8">
    <location>
        <begin position="1"/>
        <end position="161"/>
    </location>
</feature>
<evidence type="ECO:0000256" key="1">
    <source>
        <dbReference type="ARBA" id="ARBA00004903"/>
    </source>
</evidence>
<dbReference type="RefSeq" id="WP_076777111.1">
    <property type="nucleotide sequence ID" value="NZ_CALKQL010000017.1"/>
</dbReference>
<comment type="catalytic activity">
    <reaction evidence="7">
        <text>(6S)-5,6,7,8-tetrahydrofolate + NADP(+) = 7,8-dihydrofolate + NADPH + H(+)</text>
        <dbReference type="Rhea" id="RHEA:15009"/>
        <dbReference type="ChEBI" id="CHEBI:15378"/>
        <dbReference type="ChEBI" id="CHEBI:57451"/>
        <dbReference type="ChEBI" id="CHEBI:57453"/>
        <dbReference type="ChEBI" id="CHEBI:57783"/>
        <dbReference type="ChEBI" id="CHEBI:58349"/>
        <dbReference type="EC" id="1.5.1.3"/>
    </reaction>
</comment>
<dbReference type="Pfam" id="PF00186">
    <property type="entry name" value="DHFR_1"/>
    <property type="match status" value="1"/>
</dbReference>
<evidence type="ECO:0000256" key="3">
    <source>
        <dbReference type="ARBA" id="ARBA00012856"/>
    </source>
</evidence>
<evidence type="ECO:0000256" key="2">
    <source>
        <dbReference type="ARBA" id="ARBA00009539"/>
    </source>
</evidence>
<evidence type="ECO:0000256" key="4">
    <source>
        <dbReference type="ARBA" id="ARBA00022563"/>
    </source>
</evidence>
<dbReference type="OrthoDB" id="9804315at2"/>
<evidence type="ECO:0000313" key="10">
    <source>
        <dbReference type="Proteomes" id="UP000769156"/>
    </source>
</evidence>
<name>A0A921I243_9FIRM</name>
<dbReference type="GO" id="GO:0050661">
    <property type="term" value="F:NADP binding"/>
    <property type="evidence" value="ECO:0007669"/>
    <property type="project" value="InterPro"/>
</dbReference>
<evidence type="ECO:0000256" key="7">
    <source>
        <dbReference type="PIRNR" id="PIRNR000194"/>
    </source>
</evidence>
<dbReference type="CDD" id="cd00209">
    <property type="entry name" value="DHFR"/>
    <property type="match status" value="1"/>
</dbReference>
<dbReference type="EC" id="1.5.1.3" evidence="3 7"/>
<evidence type="ECO:0000256" key="6">
    <source>
        <dbReference type="ARBA" id="ARBA00023002"/>
    </source>
</evidence>
<dbReference type="GO" id="GO:0006730">
    <property type="term" value="P:one-carbon metabolic process"/>
    <property type="evidence" value="ECO:0007669"/>
    <property type="project" value="UniProtKB-KW"/>
</dbReference>
<accession>A0A921I243</accession>
<evidence type="ECO:0000256" key="5">
    <source>
        <dbReference type="ARBA" id="ARBA00022857"/>
    </source>
</evidence>
<dbReference type="InterPro" id="IPR024072">
    <property type="entry name" value="DHFR-like_dom_sf"/>
</dbReference>
<comment type="pathway">
    <text evidence="1 7">Cofactor biosynthesis; tetrahydrofolate biosynthesis; 5,6,7,8-tetrahydrofolate from 7,8-dihydrofolate: step 1/1.</text>
</comment>
<sequence>MNLIVNVDKNWAIGKDNKLLVSIPQDMKFFRETTTGKIVVMGRKTLESFPGGQPLKNRTNIVLTTDPDYKAGDAVIVHSMEELMEELKKYARKDIFVIGGESIYRSLLPWCRKAYVTRTDHAYDADTWFPDLDVDPEWKMTKTSDEQTYFDLEYYFTVYERIAGGK</sequence>
<keyword evidence="5 7" id="KW-0521">NADP</keyword>
<dbReference type="InterPro" id="IPR001796">
    <property type="entry name" value="DHFR_dom"/>
</dbReference>
<evidence type="ECO:0000259" key="8">
    <source>
        <dbReference type="PROSITE" id="PS51330"/>
    </source>
</evidence>
<dbReference type="Proteomes" id="UP000769156">
    <property type="component" value="Unassembled WGS sequence"/>
</dbReference>
<dbReference type="PRINTS" id="PR00070">
    <property type="entry name" value="DHFR"/>
</dbReference>
<proteinExistence type="inferred from homology"/>
<protein>
    <recommendedName>
        <fullName evidence="3 7">Dihydrofolate reductase</fullName>
        <ecNumber evidence="3 7">1.5.1.3</ecNumber>
    </recommendedName>
</protein>
<gene>
    <name evidence="9" type="ORF">K8V82_08875</name>
</gene>
<dbReference type="AlphaFoldDB" id="A0A921I243"/>